<feature type="chain" id="PRO_5020750270" evidence="1">
    <location>
        <begin position="21"/>
        <end position="139"/>
    </location>
</feature>
<feature type="domain" description="Rhodanese" evidence="2">
    <location>
        <begin position="49"/>
        <end position="138"/>
    </location>
</feature>
<dbReference type="OrthoDB" id="6399656at2"/>
<gene>
    <name evidence="3" type="ORF">EDC91_13216</name>
</gene>
<dbReference type="SUPFAM" id="SSF52821">
    <property type="entry name" value="Rhodanese/Cell cycle control phosphatase"/>
    <property type="match status" value="1"/>
</dbReference>
<sequence>MSKCCGWVLLLGLTAMNVWAGGGGEPRPAVRYDQELNQISMREAESLMGQPGVHFYDVNTLEIWADGYIPGAVFFNVRDWKKLLPENKDATLVFYCVNRLCTSSVLAARAVMKLGYTDVRQMPDGIYGWRISGRPVAKP</sequence>
<protein>
    <submittedName>
        <fullName evidence="3">Rhodanese-related sulfurtransferase</fullName>
    </submittedName>
</protein>
<feature type="signal peptide" evidence="1">
    <location>
        <begin position="1"/>
        <end position="20"/>
    </location>
</feature>
<dbReference type="InterPro" id="IPR001763">
    <property type="entry name" value="Rhodanese-like_dom"/>
</dbReference>
<evidence type="ECO:0000313" key="4">
    <source>
        <dbReference type="Proteomes" id="UP000294832"/>
    </source>
</evidence>
<dbReference type="RefSeq" id="WP_133040161.1">
    <property type="nucleotide sequence ID" value="NZ_SLWF01000032.1"/>
</dbReference>
<dbReference type="Proteomes" id="UP000294832">
    <property type="component" value="Unassembled WGS sequence"/>
</dbReference>
<dbReference type="CDD" id="cd00158">
    <property type="entry name" value="RHOD"/>
    <property type="match status" value="1"/>
</dbReference>
<keyword evidence="3" id="KW-0808">Transferase</keyword>
<dbReference type="EMBL" id="SLWF01000032">
    <property type="protein sequence ID" value="TCN79598.1"/>
    <property type="molecule type" value="Genomic_DNA"/>
</dbReference>
<evidence type="ECO:0000256" key="1">
    <source>
        <dbReference type="SAM" id="SignalP"/>
    </source>
</evidence>
<keyword evidence="4" id="KW-1185">Reference proteome</keyword>
<comment type="caution">
    <text evidence="3">The sequence shown here is derived from an EMBL/GenBank/DDBJ whole genome shotgun (WGS) entry which is preliminary data.</text>
</comment>
<accession>A0A4R2F7X3</accession>
<dbReference type="GO" id="GO:0016740">
    <property type="term" value="F:transferase activity"/>
    <property type="evidence" value="ECO:0007669"/>
    <property type="project" value="UniProtKB-KW"/>
</dbReference>
<name>A0A4R2F7X3_9GAMM</name>
<reference evidence="3 4" key="1">
    <citation type="submission" date="2019-03" db="EMBL/GenBank/DDBJ databases">
        <title>Freshwater and sediment microbial communities from various areas in North America, analyzing microbe dynamics in response to fracking.</title>
        <authorList>
            <person name="Lamendella R."/>
        </authorList>
    </citation>
    <scope>NUCLEOTIDE SEQUENCE [LARGE SCALE GENOMIC DNA]</scope>
    <source>
        <strain evidence="3 4">74A</strain>
    </source>
</reference>
<dbReference type="PROSITE" id="PS50206">
    <property type="entry name" value="RHODANESE_3"/>
    <property type="match status" value="1"/>
</dbReference>
<organism evidence="3 4">
    <name type="scientific">Shewanella fodinae</name>
    <dbReference type="NCBI Taxonomy" id="552357"/>
    <lineage>
        <taxon>Bacteria</taxon>
        <taxon>Pseudomonadati</taxon>
        <taxon>Pseudomonadota</taxon>
        <taxon>Gammaproteobacteria</taxon>
        <taxon>Alteromonadales</taxon>
        <taxon>Shewanellaceae</taxon>
        <taxon>Shewanella</taxon>
    </lineage>
</organism>
<proteinExistence type="predicted"/>
<dbReference type="AlphaFoldDB" id="A0A4R2F7X3"/>
<evidence type="ECO:0000313" key="3">
    <source>
        <dbReference type="EMBL" id="TCN79598.1"/>
    </source>
</evidence>
<dbReference type="Gene3D" id="3.40.250.10">
    <property type="entry name" value="Rhodanese-like domain"/>
    <property type="match status" value="1"/>
</dbReference>
<dbReference type="InterPro" id="IPR036873">
    <property type="entry name" value="Rhodanese-like_dom_sf"/>
</dbReference>
<dbReference type="SMART" id="SM00450">
    <property type="entry name" value="RHOD"/>
    <property type="match status" value="1"/>
</dbReference>
<dbReference type="Pfam" id="PF00581">
    <property type="entry name" value="Rhodanese"/>
    <property type="match status" value="1"/>
</dbReference>
<evidence type="ECO:0000259" key="2">
    <source>
        <dbReference type="PROSITE" id="PS50206"/>
    </source>
</evidence>
<keyword evidence="1" id="KW-0732">Signal</keyword>